<organism evidence="1 2">
    <name type="scientific">Xanthomonas phage SB4</name>
    <dbReference type="NCBI Taxonomy" id="3117473"/>
    <lineage>
        <taxon>Viruses</taxon>
        <taxon>Duplodnaviria</taxon>
        <taxon>Heunggongvirae</taxon>
        <taxon>Uroviricota</taxon>
        <taxon>Caudoviricetes</taxon>
        <taxon>Autographivirales</taxon>
        <taxon>Autonotataviridae</taxon>
        <taxon>Gujervirinae</taxon>
        <taxon>Ceskevirus</taxon>
        <taxon>Ceskevirus SB4</taxon>
    </lineage>
</organism>
<dbReference type="EMBL" id="PP079415">
    <property type="protein sequence ID" value="WWO60281.1"/>
    <property type="molecule type" value="Genomic_DNA"/>
</dbReference>
<sequence>MKEYDYAHQSNREKAPVFKHGESVLRKDVIVISSARGGGKSHLLQEMLRAQARKN</sequence>
<proteinExistence type="predicted"/>
<keyword evidence="1" id="KW-0418">Kinase</keyword>
<keyword evidence="2" id="KW-1185">Reference proteome</keyword>
<protein>
    <submittedName>
        <fullName evidence="1">Thymidine monophosphate kinase</fullName>
    </submittedName>
</protein>
<dbReference type="Proteomes" id="UP001384053">
    <property type="component" value="Segment"/>
</dbReference>
<accession>A0ABZ2GUL3</accession>
<keyword evidence="1" id="KW-0808">Transferase</keyword>
<evidence type="ECO:0000313" key="1">
    <source>
        <dbReference type="EMBL" id="WWO60281.1"/>
    </source>
</evidence>
<dbReference type="GO" id="GO:0016301">
    <property type="term" value="F:kinase activity"/>
    <property type="evidence" value="ECO:0007669"/>
    <property type="project" value="UniProtKB-KW"/>
</dbReference>
<name>A0ABZ2GUL3_9CAUD</name>
<evidence type="ECO:0000313" key="2">
    <source>
        <dbReference type="Proteomes" id="UP001384053"/>
    </source>
</evidence>
<reference evidence="1 2" key="1">
    <citation type="submission" date="2024-01" db="EMBL/GenBank/DDBJ databases">
        <title>Novel lytic viruses for Xanthomonas sp. and Stenotrophomonas maltophilia.</title>
        <authorList>
            <person name="Petrzik K."/>
            <person name="Brazdova S."/>
            <person name="Sovova L."/>
            <person name="Neoralova M."/>
        </authorList>
    </citation>
    <scope>NUCLEOTIDE SEQUENCE [LARGE SCALE GENOMIC DNA]</scope>
</reference>